<accession>A0AAV2DS33</accession>
<dbReference type="EMBL" id="OZ034816">
    <property type="protein sequence ID" value="CAL1376441.1"/>
    <property type="molecule type" value="Genomic_DNA"/>
</dbReference>
<evidence type="ECO:0000313" key="2">
    <source>
        <dbReference type="Proteomes" id="UP001497516"/>
    </source>
</evidence>
<dbReference type="Proteomes" id="UP001497516">
    <property type="component" value="Chromosome 3"/>
</dbReference>
<keyword evidence="2" id="KW-1185">Reference proteome</keyword>
<reference evidence="1 2" key="1">
    <citation type="submission" date="2024-04" db="EMBL/GenBank/DDBJ databases">
        <authorList>
            <person name="Fracassetti M."/>
        </authorList>
    </citation>
    <scope>NUCLEOTIDE SEQUENCE [LARGE SCALE GENOMIC DNA]</scope>
</reference>
<sequence>MHSGVVLNQYNQWLVPCPSSCDECEGGVSKELSAKAARAVTCKTIFREEAIGRRTVKLTKDQGEGMVA</sequence>
<dbReference type="AlphaFoldDB" id="A0AAV2DS33"/>
<protein>
    <submittedName>
        <fullName evidence="1">Uncharacterized protein</fullName>
    </submittedName>
</protein>
<name>A0AAV2DS33_9ROSI</name>
<organism evidence="1 2">
    <name type="scientific">Linum trigynum</name>
    <dbReference type="NCBI Taxonomy" id="586398"/>
    <lineage>
        <taxon>Eukaryota</taxon>
        <taxon>Viridiplantae</taxon>
        <taxon>Streptophyta</taxon>
        <taxon>Embryophyta</taxon>
        <taxon>Tracheophyta</taxon>
        <taxon>Spermatophyta</taxon>
        <taxon>Magnoliopsida</taxon>
        <taxon>eudicotyledons</taxon>
        <taxon>Gunneridae</taxon>
        <taxon>Pentapetalae</taxon>
        <taxon>rosids</taxon>
        <taxon>fabids</taxon>
        <taxon>Malpighiales</taxon>
        <taxon>Linaceae</taxon>
        <taxon>Linum</taxon>
    </lineage>
</organism>
<evidence type="ECO:0000313" key="1">
    <source>
        <dbReference type="EMBL" id="CAL1376441.1"/>
    </source>
</evidence>
<proteinExistence type="predicted"/>
<gene>
    <name evidence="1" type="ORF">LTRI10_LOCUS18169</name>
</gene>